<feature type="transmembrane region" description="Helical" evidence="1">
    <location>
        <begin position="14"/>
        <end position="36"/>
    </location>
</feature>
<organism evidence="2 3">
    <name type="scientific">Nocardia cyriacigeorgica</name>
    <dbReference type="NCBI Taxonomy" id="135487"/>
    <lineage>
        <taxon>Bacteria</taxon>
        <taxon>Bacillati</taxon>
        <taxon>Actinomycetota</taxon>
        <taxon>Actinomycetes</taxon>
        <taxon>Mycobacteriales</taxon>
        <taxon>Nocardiaceae</taxon>
        <taxon>Nocardia</taxon>
    </lineage>
</organism>
<gene>
    <name evidence="2" type="ORF">NCTC10797_03572</name>
</gene>
<feature type="transmembrane region" description="Helical" evidence="1">
    <location>
        <begin position="42"/>
        <end position="60"/>
    </location>
</feature>
<evidence type="ECO:0000313" key="3">
    <source>
        <dbReference type="Proteomes" id="UP000290439"/>
    </source>
</evidence>
<evidence type="ECO:0008006" key="4">
    <source>
        <dbReference type="Google" id="ProtNLM"/>
    </source>
</evidence>
<sequence length="176" mass="19145">MTLVHAGVVPTRRAMIYGVLGIAVTVALCLGTIAAFGMNRVFTGLLAGAIAGVAVLVALFTRDAVVLTEGAIYRRTPWAETSIDWDRVVAGRFTLDERARWSLALDLVGGDEEHGELVLLSIPPVSGPVSSAYDMRKREQVDQIRNMLRRKKVPVMVLPEIAGALHEHWNIAPPTH</sequence>
<dbReference type="EMBL" id="LR215973">
    <property type="protein sequence ID" value="VFA99785.1"/>
    <property type="molecule type" value="Genomic_DNA"/>
</dbReference>
<protein>
    <recommendedName>
        <fullName evidence="4">PH domain-containing protein</fullName>
    </recommendedName>
</protein>
<reference evidence="2 3" key="1">
    <citation type="submission" date="2019-02" db="EMBL/GenBank/DDBJ databases">
        <authorList>
            <consortium name="Pathogen Informatics"/>
        </authorList>
    </citation>
    <scope>NUCLEOTIDE SEQUENCE [LARGE SCALE GENOMIC DNA]</scope>
    <source>
        <strain evidence="2 3">3012STDY6756504</strain>
    </source>
</reference>
<keyword evidence="1" id="KW-0812">Transmembrane</keyword>
<evidence type="ECO:0000256" key="1">
    <source>
        <dbReference type="SAM" id="Phobius"/>
    </source>
</evidence>
<dbReference type="Proteomes" id="UP000290439">
    <property type="component" value="Chromosome"/>
</dbReference>
<evidence type="ECO:0000313" key="2">
    <source>
        <dbReference type="EMBL" id="VFA99785.1"/>
    </source>
</evidence>
<dbReference type="RefSeq" id="WP_130917871.1">
    <property type="nucleotide sequence ID" value="NZ_JADLPI010000001.1"/>
</dbReference>
<dbReference type="AlphaFoldDB" id="A0A4U8W3J2"/>
<keyword evidence="1" id="KW-0472">Membrane</keyword>
<keyword evidence="1" id="KW-1133">Transmembrane helix</keyword>
<proteinExistence type="predicted"/>
<accession>A0A4U8W3J2</accession>
<name>A0A4U8W3J2_9NOCA</name>